<dbReference type="PANTHER" id="PTHR10407:SF15">
    <property type="entry name" value="HUNTINGTIN INTERACTING PROTEIN 1"/>
    <property type="match status" value="1"/>
</dbReference>
<accession>A0A8J6LL17</accession>
<dbReference type="Proteomes" id="UP000719412">
    <property type="component" value="Unassembled WGS sequence"/>
</dbReference>
<dbReference type="SMART" id="SM00307">
    <property type="entry name" value="ILWEQ"/>
    <property type="match status" value="1"/>
</dbReference>
<dbReference type="InterPro" id="IPR002558">
    <property type="entry name" value="ILWEQ_dom"/>
</dbReference>
<evidence type="ECO:0000313" key="4">
    <source>
        <dbReference type="EMBL" id="KAH0822517.1"/>
    </source>
</evidence>
<dbReference type="GO" id="GO:0030136">
    <property type="term" value="C:clathrin-coated vesicle"/>
    <property type="evidence" value="ECO:0007669"/>
    <property type="project" value="TreeGrafter"/>
</dbReference>
<gene>
    <name evidence="4" type="ORF">GEV33_000274</name>
</gene>
<dbReference type="EMBL" id="JABDTM020001648">
    <property type="protein sequence ID" value="KAH0822517.1"/>
    <property type="molecule type" value="Genomic_DNA"/>
</dbReference>
<reference evidence="4" key="1">
    <citation type="journal article" date="2020" name="J Insects Food Feed">
        <title>The yellow mealworm (Tenebrio molitor) genome: a resource for the emerging insects as food and feed industry.</title>
        <authorList>
            <person name="Eriksson T."/>
            <person name="Andere A."/>
            <person name="Kelstrup H."/>
            <person name="Emery V."/>
            <person name="Picard C."/>
        </authorList>
    </citation>
    <scope>NUCLEOTIDE SEQUENCE</scope>
    <source>
        <strain evidence="4">Stoneville</strain>
        <tissue evidence="4">Whole head</tissue>
    </source>
</reference>
<dbReference type="SUPFAM" id="SSF109885">
    <property type="entry name" value="I/LWEQ domain"/>
    <property type="match status" value="1"/>
</dbReference>
<reference evidence="4" key="2">
    <citation type="submission" date="2021-08" db="EMBL/GenBank/DDBJ databases">
        <authorList>
            <person name="Eriksson T."/>
        </authorList>
    </citation>
    <scope>NUCLEOTIDE SEQUENCE</scope>
    <source>
        <strain evidence="4">Stoneville</strain>
        <tissue evidence="4">Whole head</tissue>
    </source>
</reference>
<keyword evidence="2" id="KW-0963">Cytoplasm</keyword>
<dbReference type="Gene3D" id="1.20.1410.10">
    <property type="entry name" value="I/LWEQ domain"/>
    <property type="match status" value="1"/>
</dbReference>
<dbReference type="GO" id="GO:0048268">
    <property type="term" value="P:clathrin coat assembly"/>
    <property type="evidence" value="ECO:0007669"/>
    <property type="project" value="TreeGrafter"/>
</dbReference>
<dbReference type="GO" id="GO:0035615">
    <property type="term" value="F:clathrin adaptor activity"/>
    <property type="evidence" value="ECO:0007669"/>
    <property type="project" value="TreeGrafter"/>
</dbReference>
<evidence type="ECO:0000313" key="5">
    <source>
        <dbReference type="Proteomes" id="UP000719412"/>
    </source>
</evidence>
<evidence type="ECO:0000256" key="2">
    <source>
        <dbReference type="ARBA" id="ARBA00022490"/>
    </source>
</evidence>
<feature type="domain" description="I/LWEQ" evidence="3">
    <location>
        <begin position="1"/>
        <end position="123"/>
    </location>
</feature>
<dbReference type="GO" id="GO:0043325">
    <property type="term" value="F:phosphatidylinositol-3,4-bisphosphate binding"/>
    <property type="evidence" value="ECO:0007669"/>
    <property type="project" value="TreeGrafter"/>
</dbReference>
<dbReference type="Pfam" id="PF01608">
    <property type="entry name" value="I_LWEQ"/>
    <property type="match status" value="1"/>
</dbReference>
<dbReference type="InterPro" id="IPR030224">
    <property type="entry name" value="Sla2_fam"/>
</dbReference>
<name>A0A8J6LL17_TENMO</name>
<comment type="caution">
    <text evidence="4">The sequence shown here is derived from an EMBL/GenBank/DDBJ whole genome shotgun (WGS) entry which is preliminary data.</text>
</comment>
<dbReference type="GO" id="GO:0030864">
    <property type="term" value="C:cortical actin cytoskeleton"/>
    <property type="evidence" value="ECO:0007669"/>
    <property type="project" value="TreeGrafter"/>
</dbReference>
<dbReference type="GO" id="GO:0006897">
    <property type="term" value="P:endocytosis"/>
    <property type="evidence" value="ECO:0007669"/>
    <property type="project" value="InterPro"/>
</dbReference>
<evidence type="ECO:0000256" key="1">
    <source>
        <dbReference type="ARBA" id="ARBA00004496"/>
    </source>
</evidence>
<dbReference type="GO" id="GO:0080025">
    <property type="term" value="F:phosphatidylinositol-3,5-bisphosphate binding"/>
    <property type="evidence" value="ECO:0007669"/>
    <property type="project" value="TreeGrafter"/>
</dbReference>
<evidence type="ECO:0000259" key="3">
    <source>
        <dbReference type="PROSITE" id="PS50945"/>
    </source>
</evidence>
<dbReference type="AlphaFoldDB" id="A0A8J6LL17"/>
<organism evidence="4 5">
    <name type="scientific">Tenebrio molitor</name>
    <name type="common">Yellow mealworm beetle</name>
    <dbReference type="NCBI Taxonomy" id="7067"/>
    <lineage>
        <taxon>Eukaryota</taxon>
        <taxon>Metazoa</taxon>
        <taxon>Ecdysozoa</taxon>
        <taxon>Arthropoda</taxon>
        <taxon>Hexapoda</taxon>
        <taxon>Insecta</taxon>
        <taxon>Pterygota</taxon>
        <taxon>Neoptera</taxon>
        <taxon>Endopterygota</taxon>
        <taxon>Coleoptera</taxon>
        <taxon>Polyphaga</taxon>
        <taxon>Cucujiformia</taxon>
        <taxon>Tenebrionidae</taxon>
        <taxon>Tenebrio</taxon>
    </lineage>
</organism>
<protein>
    <recommendedName>
        <fullName evidence="3">I/LWEQ domain-containing protein</fullName>
    </recommendedName>
</protein>
<dbReference type="InterPro" id="IPR035964">
    <property type="entry name" value="I/LWEQ_dom_sf"/>
</dbReference>
<dbReference type="PANTHER" id="PTHR10407">
    <property type="entry name" value="HUNTINGTIN INTERACTING PROTEIN 1"/>
    <property type="match status" value="1"/>
</dbReference>
<proteinExistence type="predicted"/>
<dbReference type="GO" id="GO:0032051">
    <property type="term" value="F:clathrin light chain binding"/>
    <property type="evidence" value="ECO:0007669"/>
    <property type="project" value="TreeGrafter"/>
</dbReference>
<dbReference type="GO" id="GO:0007015">
    <property type="term" value="P:actin filament organization"/>
    <property type="evidence" value="ECO:0007669"/>
    <property type="project" value="TreeGrafter"/>
</dbReference>
<dbReference type="GO" id="GO:0051015">
    <property type="term" value="F:actin filament binding"/>
    <property type="evidence" value="ECO:0007669"/>
    <property type="project" value="TreeGrafter"/>
</dbReference>
<keyword evidence="5" id="KW-1185">Reference proteome</keyword>
<dbReference type="PROSITE" id="PS50945">
    <property type="entry name" value="I_LWEQ"/>
    <property type="match status" value="1"/>
</dbReference>
<comment type="subcellular location">
    <subcellularLocation>
        <location evidence="1">Cytoplasm</location>
    </subcellularLocation>
</comment>
<sequence>MLTKSRKADSGIKLEVNSKLLDSCTNLMEAIRILVKKARLLQAEIVAQGKGTASAKEFYKRNHQWTDGFISAAKAVAAAAKFLLTAADKVVSSNGKLEHMVVAAQEIAASTAQLVVATADAGV</sequence>